<protein>
    <submittedName>
        <fullName evidence="2">Uncharacterized protein</fullName>
    </submittedName>
</protein>
<comment type="caution">
    <text evidence="2">The sequence shown here is derived from an EMBL/GenBank/DDBJ whole genome shotgun (WGS) entry which is preliminary data.</text>
</comment>
<sequence length="729" mass="77266">MHRVGLAPAEFAWPGPGGCAVQPVASRRPFREFFINAQAKTDPTRRSASSSLNRCSGSAFFDRFAEAVFLVADFFRVGGAEVFRGELVADFELAALEGGLLGPGDRLFHAGDIPNPIAGDEVAPVAGKRSGDDRRDAVVELDARRADARVEAGAVLHDAGLHELLVVGAHREHELRRGDFSGFRVGVGFDENEYLHRSTVAVAASPGQVSLAGDSDHVAGARGRNGPCIQVVFVAVEGTEGRPCREGRAEGGPAAGAGGEGGGGALNEAGDASGDLHRVHAPVGVGETGEICGGCGGEDRLRRAGGRRGVVAKGRRHCVVRGADDEERLRKRNDLTHRIEPIRVREGAGDARRGDPIDARDRAGRKVPGELGERADGAARDRTEAVTVGFRGAAHCEADGAVRAAGERNGGGRRRRRGEVEGRDAVVAERRPLEDGGGPPAVDDRLLEEGARRLVDEGGAPGKCARNLEKRAIRPAVSEAGEEDGAARGDGGALHDLRRRRHEHASAVVAHGIRGRPDARRHHGDRRPGGLAERAAGDRRHRVGERRCIGNAAVGHCAVDRSVHRSVARTGIVRRRAIDGRVGRPIPAVGRVAGRRVGRAGDDREKKGRKGYGEGEGERAHDFHGYRRRSPFTTEIAPKRGLFAAFRADWEGAPGSRVGRTGVAKLVVGLHLRVAENVEITRISAAKGADDERLWERLFGERPAVGEGTSVVGVPFAVACMIAASPWGP</sequence>
<feature type="compositionally biased region" description="Basic and acidic residues" evidence="1">
    <location>
        <begin position="418"/>
        <end position="434"/>
    </location>
</feature>
<feature type="region of interest" description="Disordered" evidence="1">
    <location>
        <begin position="405"/>
        <end position="444"/>
    </location>
</feature>
<evidence type="ECO:0000313" key="2">
    <source>
        <dbReference type="EMBL" id="KAK4044951.1"/>
    </source>
</evidence>
<dbReference type="EMBL" id="JAOYFB010000041">
    <property type="protein sequence ID" value="KAK4044951.1"/>
    <property type="molecule type" value="Genomic_DNA"/>
</dbReference>
<accession>A0ABR0B8N7</accession>
<feature type="compositionally biased region" description="Gly residues" evidence="1">
    <location>
        <begin position="253"/>
        <end position="265"/>
    </location>
</feature>
<keyword evidence="3" id="KW-1185">Reference proteome</keyword>
<feature type="region of interest" description="Disordered" evidence="1">
    <location>
        <begin position="516"/>
        <end position="539"/>
    </location>
</feature>
<feature type="region of interest" description="Disordered" evidence="1">
    <location>
        <begin position="242"/>
        <end position="272"/>
    </location>
</feature>
<feature type="compositionally biased region" description="Basic and acidic residues" evidence="1">
    <location>
        <begin position="599"/>
        <end position="619"/>
    </location>
</feature>
<evidence type="ECO:0000313" key="3">
    <source>
        <dbReference type="Proteomes" id="UP001234178"/>
    </source>
</evidence>
<feature type="region of interest" description="Disordered" evidence="1">
    <location>
        <begin position="595"/>
        <end position="619"/>
    </location>
</feature>
<reference evidence="2 3" key="1">
    <citation type="journal article" date="2023" name="Nucleic Acids Res.">
        <title>The hologenome of Daphnia magna reveals possible DNA methylation and microbiome-mediated evolution of the host genome.</title>
        <authorList>
            <person name="Chaturvedi A."/>
            <person name="Li X."/>
            <person name="Dhandapani V."/>
            <person name="Marshall H."/>
            <person name="Kissane S."/>
            <person name="Cuenca-Cambronero M."/>
            <person name="Asole G."/>
            <person name="Calvet F."/>
            <person name="Ruiz-Romero M."/>
            <person name="Marangio P."/>
            <person name="Guigo R."/>
            <person name="Rago D."/>
            <person name="Mirbahai L."/>
            <person name="Eastwood N."/>
            <person name="Colbourne J.K."/>
            <person name="Zhou J."/>
            <person name="Mallon E."/>
            <person name="Orsini L."/>
        </authorList>
    </citation>
    <scope>NUCLEOTIDE SEQUENCE [LARGE SCALE GENOMIC DNA]</scope>
    <source>
        <strain evidence="2">LRV0_1</strain>
    </source>
</reference>
<proteinExistence type="predicted"/>
<name>A0ABR0B8N7_9CRUS</name>
<gene>
    <name evidence="2" type="ORF">OUZ56_032357</name>
</gene>
<dbReference type="Proteomes" id="UP001234178">
    <property type="component" value="Unassembled WGS sequence"/>
</dbReference>
<feature type="region of interest" description="Disordered" evidence="1">
    <location>
        <begin position="346"/>
        <end position="380"/>
    </location>
</feature>
<evidence type="ECO:0000256" key="1">
    <source>
        <dbReference type="SAM" id="MobiDB-lite"/>
    </source>
</evidence>
<organism evidence="2 3">
    <name type="scientific">Daphnia magna</name>
    <dbReference type="NCBI Taxonomy" id="35525"/>
    <lineage>
        <taxon>Eukaryota</taxon>
        <taxon>Metazoa</taxon>
        <taxon>Ecdysozoa</taxon>
        <taxon>Arthropoda</taxon>
        <taxon>Crustacea</taxon>
        <taxon>Branchiopoda</taxon>
        <taxon>Diplostraca</taxon>
        <taxon>Cladocera</taxon>
        <taxon>Anomopoda</taxon>
        <taxon>Daphniidae</taxon>
        <taxon>Daphnia</taxon>
    </lineage>
</organism>